<reference evidence="2 3" key="1">
    <citation type="submission" date="2017-01" db="EMBL/GenBank/DDBJ databases">
        <title>Bacillus cereus isolates.</title>
        <authorList>
            <person name="Beno S.M."/>
        </authorList>
    </citation>
    <scope>NUCLEOTIDE SEQUENCE [LARGE SCALE GENOMIC DNA]</scope>
    <source>
        <strain evidence="2 3">FSL K6-1030</strain>
    </source>
</reference>
<feature type="domain" description="DUF4158" evidence="1">
    <location>
        <begin position="3"/>
        <end position="153"/>
    </location>
</feature>
<gene>
    <name evidence="2" type="ORF">BLX06_32395</name>
</gene>
<dbReference type="Proteomes" id="UP000190641">
    <property type="component" value="Unassembled WGS sequence"/>
</dbReference>
<accession>A0A9X6GCC4</accession>
<proteinExistence type="predicted"/>
<evidence type="ECO:0000259" key="1">
    <source>
        <dbReference type="Pfam" id="PF13700"/>
    </source>
</evidence>
<sequence length="160" mass="19150">MKKSWTEEELLENYMLLPNERHLVLSKKTNANRLGFAVLLKYFQKEARFPSEKQDISKDIVQHLAHQIDALPEDFFEHYRWGGKERSYTDHRKIIRDLFGFREITSKDNLQLIQWLKEQVQLTHDMEDLSDQAYRKWKVEPPSKGSLKRMIHSAIDTYEG</sequence>
<dbReference type="EMBL" id="MUAU01000253">
    <property type="protein sequence ID" value="OOR71145.1"/>
    <property type="molecule type" value="Genomic_DNA"/>
</dbReference>
<evidence type="ECO:0000313" key="2">
    <source>
        <dbReference type="EMBL" id="OOR71145.1"/>
    </source>
</evidence>
<dbReference type="Pfam" id="PF13700">
    <property type="entry name" value="DUF4158"/>
    <property type="match status" value="1"/>
</dbReference>
<organism evidence="2 3">
    <name type="scientific">Bacillus cereus</name>
    <dbReference type="NCBI Taxonomy" id="1396"/>
    <lineage>
        <taxon>Bacteria</taxon>
        <taxon>Bacillati</taxon>
        <taxon>Bacillota</taxon>
        <taxon>Bacilli</taxon>
        <taxon>Bacillales</taxon>
        <taxon>Bacillaceae</taxon>
        <taxon>Bacillus</taxon>
        <taxon>Bacillus cereus group</taxon>
    </lineage>
</organism>
<protein>
    <submittedName>
        <fullName evidence="2">Transposase</fullName>
    </submittedName>
</protein>
<comment type="caution">
    <text evidence="2">The sequence shown here is derived from an EMBL/GenBank/DDBJ whole genome shotgun (WGS) entry which is preliminary data.</text>
</comment>
<dbReference type="AlphaFoldDB" id="A0A9X6GCC4"/>
<evidence type="ECO:0000313" key="3">
    <source>
        <dbReference type="Proteomes" id="UP000190641"/>
    </source>
</evidence>
<dbReference type="InterPro" id="IPR025296">
    <property type="entry name" value="DUF4158"/>
</dbReference>
<name>A0A9X6GCC4_BACCE</name>